<keyword evidence="11" id="KW-1185">Reference proteome</keyword>
<dbReference type="PANTHER" id="PTHR46066:SF2">
    <property type="entry name" value="CHITINASE DOMAIN-CONTAINING PROTEIN 1"/>
    <property type="match status" value="1"/>
</dbReference>
<keyword evidence="4" id="KW-0964">Secreted</keyword>
<dbReference type="GO" id="GO:0005576">
    <property type="term" value="C:extracellular region"/>
    <property type="evidence" value="ECO:0007669"/>
    <property type="project" value="UniProtKB-SubCell"/>
</dbReference>
<dbReference type="OrthoDB" id="10254444at2759"/>
<gene>
    <name evidence="10" type="ORF">BV898_15841</name>
</gene>
<dbReference type="Proteomes" id="UP000192578">
    <property type="component" value="Unassembled WGS sequence"/>
</dbReference>
<evidence type="ECO:0000313" key="11">
    <source>
        <dbReference type="Proteomes" id="UP000192578"/>
    </source>
</evidence>
<dbReference type="InterPro" id="IPR029070">
    <property type="entry name" value="Chitinase_insertion_sf"/>
</dbReference>
<evidence type="ECO:0000256" key="3">
    <source>
        <dbReference type="ARBA" id="ARBA00009336"/>
    </source>
</evidence>
<dbReference type="InterPro" id="IPR001223">
    <property type="entry name" value="Glyco_hydro18_cat"/>
</dbReference>
<comment type="caution">
    <text evidence="10">The sequence shown here is derived from an EMBL/GenBank/DDBJ whole genome shotgun (WGS) entry which is preliminary data.</text>
</comment>
<dbReference type="Gene3D" id="3.20.20.80">
    <property type="entry name" value="Glycosidases"/>
    <property type="match status" value="1"/>
</dbReference>
<dbReference type="GO" id="GO:0008061">
    <property type="term" value="F:chitin binding"/>
    <property type="evidence" value="ECO:0007669"/>
    <property type="project" value="InterPro"/>
</dbReference>
<dbReference type="Gene3D" id="3.10.50.10">
    <property type="match status" value="1"/>
</dbReference>
<dbReference type="InterPro" id="IPR011583">
    <property type="entry name" value="Chitinase_II/V-like_cat"/>
</dbReference>
<comment type="subcellular location">
    <subcellularLocation>
        <location evidence="1">Lysosome</location>
    </subcellularLocation>
    <subcellularLocation>
        <location evidence="2">Secreted</location>
    </subcellularLocation>
</comment>
<proteinExistence type="inferred from homology"/>
<protein>
    <recommendedName>
        <fullName evidence="7">Chitinase domain-containing protein 1</fullName>
    </recommendedName>
</protein>
<dbReference type="InterPro" id="IPR017853">
    <property type="entry name" value="GH"/>
</dbReference>
<evidence type="ECO:0000256" key="5">
    <source>
        <dbReference type="ARBA" id="ARBA00022729"/>
    </source>
</evidence>
<feature type="signal peptide" evidence="8">
    <location>
        <begin position="1"/>
        <end position="22"/>
    </location>
</feature>
<evidence type="ECO:0000259" key="9">
    <source>
        <dbReference type="PROSITE" id="PS51910"/>
    </source>
</evidence>
<feature type="chain" id="PRO_5040778274" description="Chitinase domain-containing protein 1" evidence="8">
    <location>
        <begin position="23"/>
        <end position="390"/>
    </location>
</feature>
<sequence>MKLLCALCILACSGCLTLQVFGHASDASDQNDSTAPRKMLEKKLISSAMEILDIFDYHNQPFSEPADRRVKGFVLGYVTPWNNKGYDRAVKYAQKFTHISPVWLQVHPGEARGEDYVVKGTHDIDNGWVTRIRESNPKIKIVPRFLLEGFDGKSFQALIYDNDKAQSFAVAVAKILKENKLDGAVLEMWKPVSDDGDRKAMRQAIKTIASKLKKDGFQTVLVVPPSGGQNVAGRLRSEDFAFLADSIVAFSVMTYDHPETYSSGGPIAPLKWVSDSLESIVPAAKEKNKRKKLLLGLNHYGYDWSRPKGAEAILSSTYLEQLKKHQPVLQWDEKSGEHSYKYYNEKGIDHLVHFPTLKSVDLRIILANKLGVGIAIWDLGQGLDYFFDLL</sequence>
<keyword evidence="5 8" id="KW-0732">Signal</keyword>
<dbReference type="GO" id="GO:0070492">
    <property type="term" value="F:oligosaccharide binding"/>
    <property type="evidence" value="ECO:0007669"/>
    <property type="project" value="TreeGrafter"/>
</dbReference>
<organism evidence="10 11">
    <name type="scientific">Hypsibius exemplaris</name>
    <name type="common">Freshwater tardigrade</name>
    <dbReference type="NCBI Taxonomy" id="2072580"/>
    <lineage>
        <taxon>Eukaryota</taxon>
        <taxon>Metazoa</taxon>
        <taxon>Ecdysozoa</taxon>
        <taxon>Tardigrada</taxon>
        <taxon>Eutardigrada</taxon>
        <taxon>Parachela</taxon>
        <taxon>Hypsibioidea</taxon>
        <taxon>Hypsibiidae</taxon>
        <taxon>Hypsibius</taxon>
    </lineage>
</organism>
<comment type="similarity">
    <text evidence="3">Belongs to the glycosyl hydrolase 18 family.</text>
</comment>
<dbReference type="SMART" id="SM00636">
    <property type="entry name" value="Glyco_18"/>
    <property type="match status" value="1"/>
</dbReference>
<accession>A0A9X6NCE5</accession>
<evidence type="ECO:0000256" key="4">
    <source>
        <dbReference type="ARBA" id="ARBA00022525"/>
    </source>
</evidence>
<dbReference type="EMBL" id="MTYJ01000224">
    <property type="protein sequence ID" value="OWA51355.1"/>
    <property type="molecule type" value="Genomic_DNA"/>
</dbReference>
<evidence type="ECO:0000256" key="1">
    <source>
        <dbReference type="ARBA" id="ARBA00004371"/>
    </source>
</evidence>
<dbReference type="SUPFAM" id="SSF51445">
    <property type="entry name" value="(Trans)glycosidases"/>
    <property type="match status" value="1"/>
</dbReference>
<keyword evidence="6" id="KW-0458">Lysosome</keyword>
<dbReference type="PROSITE" id="PS51910">
    <property type="entry name" value="GH18_2"/>
    <property type="match status" value="1"/>
</dbReference>
<dbReference type="Pfam" id="PF00704">
    <property type="entry name" value="Glyco_hydro_18"/>
    <property type="match status" value="1"/>
</dbReference>
<evidence type="ECO:0000256" key="8">
    <source>
        <dbReference type="SAM" id="SignalP"/>
    </source>
</evidence>
<dbReference type="CDD" id="cd02876">
    <property type="entry name" value="GH18_SI-CLP"/>
    <property type="match status" value="1"/>
</dbReference>
<evidence type="ECO:0000313" key="10">
    <source>
        <dbReference type="EMBL" id="OWA51355.1"/>
    </source>
</evidence>
<dbReference type="GO" id="GO:0012505">
    <property type="term" value="C:endomembrane system"/>
    <property type="evidence" value="ECO:0007669"/>
    <property type="project" value="TreeGrafter"/>
</dbReference>
<evidence type="ECO:0000256" key="6">
    <source>
        <dbReference type="ARBA" id="ARBA00023228"/>
    </source>
</evidence>
<name>A0A9X6NCE5_HYPEX</name>
<evidence type="ECO:0000256" key="2">
    <source>
        <dbReference type="ARBA" id="ARBA00004613"/>
    </source>
</evidence>
<dbReference type="GO" id="GO:0005764">
    <property type="term" value="C:lysosome"/>
    <property type="evidence" value="ECO:0007669"/>
    <property type="project" value="UniProtKB-SubCell"/>
</dbReference>
<evidence type="ECO:0000256" key="7">
    <source>
        <dbReference type="ARBA" id="ARBA00040976"/>
    </source>
</evidence>
<dbReference type="AlphaFoldDB" id="A0A9X6NCE5"/>
<dbReference type="FunFam" id="3.10.50.10:FF:000002">
    <property type="entry name" value="Chitinase domain-containing protein 1"/>
    <property type="match status" value="1"/>
</dbReference>
<dbReference type="PANTHER" id="PTHR46066">
    <property type="entry name" value="CHITINASE DOMAIN-CONTAINING PROTEIN 1 FAMILY MEMBER"/>
    <property type="match status" value="1"/>
</dbReference>
<dbReference type="GO" id="GO:0005975">
    <property type="term" value="P:carbohydrate metabolic process"/>
    <property type="evidence" value="ECO:0007669"/>
    <property type="project" value="InterPro"/>
</dbReference>
<feature type="domain" description="GH18" evidence="9">
    <location>
        <begin position="72"/>
        <end position="390"/>
    </location>
</feature>
<reference evidence="11" key="1">
    <citation type="submission" date="2017-01" db="EMBL/GenBank/DDBJ databases">
        <title>Comparative genomics of anhydrobiosis in the tardigrade Hypsibius dujardini.</title>
        <authorList>
            <person name="Yoshida Y."/>
            <person name="Koutsovoulos G."/>
            <person name="Laetsch D."/>
            <person name="Stevens L."/>
            <person name="Kumar S."/>
            <person name="Horikawa D."/>
            <person name="Ishino K."/>
            <person name="Komine S."/>
            <person name="Tomita M."/>
            <person name="Blaxter M."/>
            <person name="Arakawa K."/>
        </authorList>
    </citation>
    <scope>NUCLEOTIDE SEQUENCE [LARGE SCALE GENOMIC DNA]</scope>
    <source>
        <strain evidence="11">Z151</strain>
    </source>
</reference>